<evidence type="ECO:0000256" key="2">
    <source>
        <dbReference type="ARBA" id="ARBA00009174"/>
    </source>
</evidence>
<dbReference type="GO" id="GO:0009245">
    <property type="term" value="P:lipid A biosynthetic process"/>
    <property type="evidence" value="ECO:0007669"/>
    <property type="project" value="UniProtKB-UniRule"/>
</dbReference>
<dbReference type="SUPFAM" id="SSF54637">
    <property type="entry name" value="Thioesterase/thiol ester dehydrase-isomerase"/>
    <property type="match status" value="1"/>
</dbReference>
<dbReference type="PANTHER" id="PTHR30272:SF1">
    <property type="entry name" value="3-HYDROXYACYL-[ACYL-CARRIER-PROTEIN] DEHYDRATASE"/>
    <property type="match status" value="1"/>
</dbReference>
<dbReference type="STRING" id="45074.Lsan_3685"/>
<dbReference type="NCBIfam" id="NF000582">
    <property type="entry name" value="PRK00006.1"/>
    <property type="match status" value="1"/>
</dbReference>
<comment type="caution">
    <text evidence="10">The sequence shown here is derived from an EMBL/GenBank/DDBJ whole genome shotgun (WGS) entry which is preliminary data.</text>
</comment>
<keyword evidence="5 9" id="KW-0441">Lipid A biosynthesis</keyword>
<dbReference type="HAMAP" id="MF_00406">
    <property type="entry name" value="FabZ"/>
    <property type="match status" value="1"/>
</dbReference>
<evidence type="ECO:0000256" key="3">
    <source>
        <dbReference type="ARBA" id="ARBA00022490"/>
    </source>
</evidence>
<dbReference type="GO" id="GO:0006633">
    <property type="term" value="P:fatty acid biosynthetic process"/>
    <property type="evidence" value="ECO:0007669"/>
    <property type="project" value="UniProtKB-UniRule"/>
</dbReference>
<dbReference type="EMBL" id="LNYU01000091">
    <property type="protein sequence ID" value="KTD53275.1"/>
    <property type="molecule type" value="Genomic_DNA"/>
</dbReference>
<evidence type="ECO:0000256" key="4">
    <source>
        <dbReference type="ARBA" id="ARBA00022516"/>
    </source>
</evidence>
<dbReference type="RefSeq" id="WP_058465950.1">
    <property type="nucleotide sequence ID" value="NZ_CAAAIH010000001.1"/>
</dbReference>
<comment type="subcellular location">
    <subcellularLocation>
        <location evidence="1 9">Cytoplasm</location>
    </subcellularLocation>
</comment>
<keyword evidence="6 9" id="KW-0443">Lipid metabolism</keyword>
<dbReference type="AlphaFoldDB" id="A0A0W0Y8K2"/>
<evidence type="ECO:0000313" key="10">
    <source>
        <dbReference type="EMBL" id="KTD53275.1"/>
    </source>
</evidence>
<feature type="active site" evidence="9">
    <location>
        <position position="51"/>
    </location>
</feature>
<dbReference type="NCBIfam" id="TIGR01750">
    <property type="entry name" value="fabZ"/>
    <property type="match status" value="1"/>
</dbReference>
<dbReference type="Gene3D" id="3.10.129.10">
    <property type="entry name" value="Hotdog Thioesterase"/>
    <property type="match status" value="1"/>
</dbReference>
<evidence type="ECO:0000256" key="5">
    <source>
        <dbReference type="ARBA" id="ARBA00022556"/>
    </source>
</evidence>
<dbReference type="Proteomes" id="UP000054703">
    <property type="component" value="Unassembled WGS sequence"/>
</dbReference>
<gene>
    <name evidence="9 10" type="primary">fabZ</name>
    <name evidence="10" type="ORF">Lsan_3685</name>
</gene>
<protein>
    <recommendedName>
        <fullName evidence="9">3-hydroxyacyl-[acyl-carrier-protein] dehydratase FabZ</fullName>
        <ecNumber evidence="9">4.2.1.59</ecNumber>
    </recommendedName>
    <alternativeName>
        <fullName evidence="9">(3R)-hydroxymyristoyl-[acyl-carrier-protein] dehydratase</fullName>
        <shortName evidence="9">(3R)-hydroxymyristoyl-ACP dehydrase</shortName>
    </alternativeName>
    <alternativeName>
        <fullName evidence="9">Beta-hydroxyacyl-ACP dehydratase</fullName>
    </alternativeName>
</protein>
<comment type="function">
    <text evidence="8 9">Involved in unsaturated fatty acids biosynthesis. Catalyzes the dehydration of short chain beta-hydroxyacyl-ACPs and long chain saturated and unsaturated beta-hydroxyacyl-ACPs.</text>
</comment>
<reference evidence="10 11" key="1">
    <citation type="submission" date="2015-11" db="EMBL/GenBank/DDBJ databases">
        <title>Genomic analysis of 38 Legionella species identifies large and diverse effector repertoires.</title>
        <authorList>
            <person name="Burstein D."/>
            <person name="Amaro F."/>
            <person name="Zusman T."/>
            <person name="Lifshitz Z."/>
            <person name="Cohen O."/>
            <person name="Gilbert J.A."/>
            <person name="Pupko T."/>
            <person name="Shuman H.A."/>
            <person name="Segal G."/>
        </authorList>
    </citation>
    <scope>NUCLEOTIDE SEQUENCE [LARGE SCALE GENOMIC DNA]</scope>
    <source>
        <strain evidence="10 11">SC-63-C7</strain>
    </source>
</reference>
<evidence type="ECO:0000256" key="7">
    <source>
        <dbReference type="ARBA" id="ARBA00023239"/>
    </source>
</evidence>
<organism evidence="10 11">
    <name type="scientific">Legionella santicrucis</name>
    <dbReference type="NCBI Taxonomy" id="45074"/>
    <lineage>
        <taxon>Bacteria</taxon>
        <taxon>Pseudomonadati</taxon>
        <taxon>Pseudomonadota</taxon>
        <taxon>Gammaproteobacteria</taxon>
        <taxon>Legionellales</taxon>
        <taxon>Legionellaceae</taxon>
        <taxon>Legionella</taxon>
    </lineage>
</organism>
<comment type="catalytic activity">
    <reaction evidence="9">
        <text>a (3R)-hydroxyacyl-[ACP] = a (2E)-enoyl-[ACP] + H2O</text>
        <dbReference type="Rhea" id="RHEA:13097"/>
        <dbReference type="Rhea" id="RHEA-COMP:9925"/>
        <dbReference type="Rhea" id="RHEA-COMP:9945"/>
        <dbReference type="ChEBI" id="CHEBI:15377"/>
        <dbReference type="ChEBI" id="CHEBI:78784"/>
        <dbReference type="ChEBI" id="CHEBI:78827"/>
        <dbReference type="EC" id="4.2.1.59"/>
    </reaction>
</comment>
<dbReference type="GO" id="GO:0019171">
    <property type="term" value="F:(3R)-hydroxyacyl-[acyl-carrier-protein] dehydratase activity"/>
    <property type="evidence" value="ECO:0007669"/>
    <property type="project" value="UniProtKB-EC"/>
</dbReference>
<dbReference type="GO" id="GO:0005737">
    <property type="term" value="C:cytoplasm"/>
    <property type="evidence" value="ECO:0007669"/>
    <property type="project" value="UniProtKB-SubCell"/>
</dbReference>
<evidence type="ECO:0000256" key="6">
    <source>
        <dbReference type="ARBA" id="ARBA00023098"/>
    </source>
</evidence>
<dbReference type="InterPro" id="IPR013114">
    <property type="entry name" value="FabA_FabZ"/>
</dbReference>
<dbReference type="FunFam" id="3.10.129.10:FF:000001">
    <property type="entry name" value="3-hydroxyacyl-[acyl-carrier-protein] dehydratase FabZ"/>
    <property type="match status" value="1"/>
</dbReference>
<dbReference type="Pfam" id="PF07977">
    <property type="entry name" value="FabA"/>
    <property type="match status" value="1"/>
</dbReference>
<dbReference type="GO" id="GO:0016020">
    <property type="term" value="C:membrane"/>
    <property type="evidence" value="ECO:0007669"/>
    <property type="project" value="GOC"/>
</dbReference>
<keyword evidence="11" id="KW-1185">Reference proteome</keyword>
<proteinExistence type="inferred from homology"/>
<keyword evidence="4 9" id="KW-0444">Lipid biosynthesis</keyword>
<evidence type="ECO:0000256" key="1">
    <source>
        <dbReference type="ARBA" id="ARBA00004496"/>
    </source>
</evidence>
<sequence>MSEPIDIKQIFSLLPHRYPMLLVDRVLDFKAYEHLTAIKNVTINENFFAGHFPESPIMPGVLMLEALAQAGGLFAGLSQTPEENEGILHFFAGIDNAKFKHVVVPGDQLRLEIKLLTRKGVFWRVHGEAYVGDKLACSADLLSAAKEFQK</sequence>
<name>A0A0W0Y8K2_9GAMM</name>
<dbReference type="CDD" id="cd01288">
    <property type="entry name" value="FabZ"/>
    <property type="match status" value="1"/>
</dbReference>
<dbReference type="PATRIC" id="fig|45074.5.peg.3963"/>
<dbReference type="OrthoDB" id="9772788at2"/>
<dbReference type="InterPro" id="IPR029069">
    <property type="entry name" value="HotDog_dom_sf"/>
</dbReference>
<dbReference type="PANTHER" id="PTHR30272">
    <property type="entry name" value="3-HYDROXYACYL-[ACYL-CARRIER-PROTEIN] DEHYDRATASE"/>
    <property type="match status" value="1"/>
</dbReference>
<evidence type="ECO:0000256" key="8">
    <source>
        <dbReference type="ARBA" id="ARBA00025049"/>
    </source>
</evidence>
<comment type="similarity">
    <text evidence="2 9">Belongs to the thioester dehydratase family. FabZ subfamily.</text>
</comment>
<dbReference type="EC" id="4.2.1.59" evidence="9"/>
<keyword evidence="3 9" id="KW-0963">Cytoplasm</keyword>
<keyword evidence="7 9" id="KW-0456">Lyase</keyword>
<accession>A0A0W0Y8K2</accession>
<dbReference type="InterPro" id="IPR010084">
    <property type="entry name" value="FabZ"/>
</dbReference>
<evidence type="ECO:0000313" key="11">
    <source>
        <dbReference type="Proteomes" id="UP000054703"/>
    </source>
</evidence>
<evidence type="ECO:0000256" key="9">
    <source>
        <dbReference type="HAMAP-Rule" id="MF_00406"/>
    </source>
</evidence>